<keyword evidence="2" id="KW-1185">Reference proteome</keyword>
<dbReference type="WBParaSite" id="SSLN_0001260501-mRNA-1">
    <property type="protein sequence ID" value="SSLN_0001260501-mRNA-1"/>
    <property type="gene ID" value="SSLN_0001260501"/>
</dbReference>
<sequence>MYEMSPFHRLVFLGVLAPEQFVDRFDCQAMWDRGEEGDDIQYHYHLVCSNLHSLKLLQELSCRIDRRDRVRVRERPELAWVAYGVAVTPTLSSAELWRNLKRLTGQCGKLAHVDAD</sequence>
<gene>
    <name evidence="1" type="ORF">SSLN_LOCUS12149</name>
</gene>
<organism evidence="3">
    <name type="scientific">Schistocephalus solidus</name>
    <name type="common">Tapeworm</name>
    <dbReference type="NCBI Taxonomy" id="70667"/>
    <lineage>
        <taxon>Eukaryota</taxon>
        <taxon>Metazoa</taxon>
        <taxon>Spiralia</taxon>
        <taxon>Lophotrochozoa</taxon>
        <taxon>Platyhelminthes</taxon>
        <taxon>Cestoda</taxon>
        <taxon>Eucestoda</taxon>
        <taxon>Diphyllobothriidea</taxon>
        <taxon>Diphyllobothriidae</taxon>
        <taxon>Schistocephalus</taxon>
    </lineage>
</organism>
<proteinExistence type="predicted"/>
<evidence type="ECO:0000313" key="2">
    <source>
        <dbReference type="Proteomes" id="UP000275846"/>
    </source>
</evidence>
<protein>
    <submittedName>
        <fullName evidence="3">Transcriptional regulator</fullName>
    </submittedName>
</protein>
<dbReference type="EMBL" id="UYSU01037057">
    <property type="protein sequence ID" value="VDL98534.1"/>
    <property type="molecule type" value="Genomic_DNA"/>
</dbReference>
<evidence type="ECO:0000313" key="3">
    <source>
        <dbReference type="WBParaSite" id="SSLN_0001260501-mRNA-1"/>
    </source>
</evidence>
<dbReference type="Proteomes" id="UP000275846">
    <property type="component" value="Unassembled WGS sequence"/>
</dbReference>
<reference evidence="3" key="1">
    <citation type="submission" date="2016-06" db="UniProtKB">
        <authorList>
            <consortium name="WormBaseParasite"/>
        </authorList>
    </citation>
    <scope>IDENTIFICATION</scope>
</reference>
<name>A0A183T6Q0_SCHSO</name>
<evidence type="ECO:0000313" key="1">
    <source>
        <dbReference type="EMBL" id="VDL98534.1"/>
    </source>
</evidence>
<dbReference type="AlphaFoldDB" id="A0A183T6Q0"/>
<accession>A0A183T6Q0</accession>
<reference evidence="1 2" key="2">
    <citation type="submission" date="2018-11" db="EMBL/GenBank/DDBJ databases">
        <authorList>
            <consortium name="Pathogen Informatics"/>
        </authorList>
    </citation>
    <scope>NUCLEOTIDE SEQUENCE [LARGE SCALE GENOMIC DNA]</scope>
    <source>
        <strain evidence="1 2">NST_G2</strain>
    </source>
</reference>